<dbReference type="InterPro" id="IPR004314">
    <property type="entry name" value="Neprosin"/>
</dbReference>
<dbReference type="Gene3D" id="3.90.1320.10">
    <property type="entry name" value="Outer-capsid protein sigma 3, large lobe"/>
    <property type="match status" value="1"/>
</dbReference>
<evidence type="ECO:0000313" key="3">
    <source>
        <dbReference type="Proteomes" id="UP001324115"/>
    </source>
</evidence>
<organism evidence="2 3">
    <name type="scientific">Quercus rubra</name>
    <name type="common">Northern red oak</name>
    <name type="synonym">Quercus borealis</name>
    <dbReference type="NCBI Taxonomy" id="3512"/>
    <lineage>
        <taxon>Eukaryota</taxon>
        <taxon>Viridiplantae</taxon>
        <taxon>Streptophyta</taxon>
        <taxon>Embryophyta</taxon>
        <taxon>Tracheophyta</taxon>
        <taxon>Spermatophyta</taxon>
        <taxon>Magnoliopsida</taxon>
        <taxon>eudicotyledons</taxon>
        <taxon>Gunneridae</taxon>
        <taxon>Pentapetalae</taxon>
        <taxon>rosids</taxon>
        <taxon>fabids</taxon>
        <taxon>Fagales</taxon>
        <taxon>Fagaceae</taxon>
        <taxon>Quercus</taxon>
    </lineage>
</organism>
<dbReference type="Pfam" id="PF03080">
    <property type="entry name" value="Neprosin"/>
    <property type="match status" value="1"/>
</dbReference>
<dbReference type="PANTHER" id="PTHR31589:SF223">
    <property type="entry name" value="PROTEIN, PUTATIVE (DUF239)-RELATED"/>
    <property type="match status" value="1"/>
</dbReference>
<reference evidence="2 3" key="1">
    <citation type="journal article" date="2023" name="G3 (Bethesda)">
        <title>A haplotype-resolved chromosome-scale genome for Quercus rubra L. provides insights into the genetics of adaptive traits for red oak species.</title>
        <authorList>
            <person name="Kapoor B."/>
            <person name="Jenkins J."/>
            <person name="Schmutz J."/>
            <person name="Zhebentyayeva T."/>
            <person name="Kuelheim C."/>
            <person name="Coggeshall M."/>
            <person name="Heim C."/>
            <person name="Lasky J.R."/>
            <person name="Leites L."/>
            <person name="Islam-Faridi N."/>
            <person name="Romero-Severson J."/>
            <person name="DeLeo V.L."/>
            <person name="Lucas S.M."/>
            <person name="Lazic D."/>
            <person name="Gailing O."/>
            <person name="Carlson J."/>
            <person name="Staton M."/>
        </authorList>
    </citation>
    <scope>NUCLEOTIDE SEQUENCE [LARGE SCALE GENOMIC DNA]</scope>
    <source>
        <strain evidence="2">Pseudo-F2</strain>
    </source>
</reference>
<dbReference type="PROSITE" id="PS52045">
    <property type="entry name" value="NEPROSIN_PEP_CD"/>
    <property type="match status" value="1"/>
</dbReference>
<gene>
    <name evidence="2" type="ORF">RGQ29_016796</name>
</gene>
<protein>
    <recommendedName>
        <fullName evidence="1">Neprosin PEP catalytic domain-containing protein</fullName>
    </recommendedName>
</protein>
<evidence type="ECO:0000313" key="2">
    <source>
        <dbReference type="EMBL" id="KAK4592400.1"/>
    </source>
</evidence>
<feature type="domain" description="Neprosin PEP catalytic" evidence="1">
    <location>
        <begin position="39"/>
        <end position="291"/>
    </location>
</feature>
<dbReference type="Proteomes" id="UP001324115">
    <property type="component" value="Unassembled WGS sequence"/>
</dbReference>
<evidence type="ECO:0000259" key="1">
    <source>
        <dbReference type="PROSITE" id="PS52045"/>
    </source>
</evidence>
<dbReference type="EMBL" id="JAXUIC010000004">
    <property type="protein sequence ID" value="KAK4592400.1"/>
    <property type="molecule type" value="Genomic_DNA"/>
</dbReference>
<dbReference type="InterPro" id="IPR053168">
    <property type="entry name" value="Glutamic_endopeptidase"/>
</dbReference>
<sequence length="292" mass="31671">MFGLLEDACPSGTVPIRRTTKEDLIAIRSMSNNIYPQTAAAPGIHRAQIQMQEFPDHSYTGVKGNIAVYNPDVKLGDSYAEIHIMNGVDENVNSIMTGWMVSPTMYQGTGYSYFFIHWTSGGATKTGCFNLVCPGFVQIDKTIHLGAALSNVSIPQGPHFEIAVSILKEEDGNWWVTMDGISLGYFPANIFNNFTNPGSVGWGGIVAAPNPPTGISPPMGSGLYPDGKYEHSSSIRLVQYRNSSGIINGPHEYTYDKINDTPSCYGVRDPVYQDVENGYTFDFGGPGGDCGI</sequence>
<comment type="caution">
    <text evidence="2">The sequence shown here is derived from an EMBL/GenBank/DDBJ whole genome shotgun (WGS) entry which is preliminary data.</text>
</comment>
<proteinExistence type="predicted"/>
<keyword evidence="3" id="KW-1185">Reference proteome</keyword>
<accession>A0AAN7FLD3</accession>
<name>A0AAN7FLD3_QUERU</name>
<dbReference type="AlphaFoldDB" id="A0AAN7FLD3"/>
<dbReference type="PANTHER" id="PTHR31589">
    <property type="entry name" value="PROTEIN, PUTATIVE (DUF239)-RELATED-RELATED"/>
    <property type="match status" value="1"/>
</dbReference>